<dbReference type="Gramene" id="OQU81811">
    <property type="protein sequence ID" value="OQU81811"/>
    <property type="gene ID" value="SORBI_3006G123650"/>
</dbReference>
<dbReference type="InParanoid" id="A0A1Z5RE85"/>
<feature type="region of interest" description="Disordered" evidence="1">
    <location>
        <begin position="53"/>
        <end position="129"/>
    </location>
</feature>
<sequence>MDHFDGPHSLHRCYLCERHTVGLTSTDPAATLRRLNAFQQESSTRTVLGARARRLGSAAQQQPASPAGSPAVQRCGSPHPEPQRPRRKTPRPTPTASAAAPSGECRGLAARPPAREAPRRPPPRAPAWAWAPGACRRAGLRAWPRCRAAEQAEQRASALER</sequence>
<protein>
    <submittedName>
        <fullName evidence="2">Uncharacterized protein</fullName>
    </submittedName>
</protein>
<organism evidence="2 3">
    <name type="scientific">Sorghum bicolor</name>
    <name type="common">Sorghum</name>
    <name type="synonym">Sorghum vulgare</name>
    <dbReference type="NCBI Taxonomy" id="4558"/>
    <lineage>
        <taxon>Eukaryota</taxon>
        <taxon>Viridiplantae</taxon>
        <taxon>Streptophyta</taxon>
        <taxon>Embryophyta</taxon>
        <taxon>Tracheophyta</taxon>
        <taxon>Spermatophyta</taxon>
        <taxon>Magnoliopsida</taxon>
        <taxon>Liliopsida</taxon>
        <taxon>Poales</taxon>
        <taxon>Poaceae</taxon>
        <taxon>PACMAD clade</taxon>
        <taxon>Panicoideae</taxon>
        <taxon>Andropogonodae</taxon>
        <taxon>Andropogoneae</taxon>
        <taxon>Sorghinae</taxon>
        <taxon>Sorghum</taxon>
    </lineage>
</organism>
<dbReference type="EMBL" id="CM000765">
    <property type="protein sequence ID" value="OQU81811.1"/>
    <property type="molecule type" value="Genomic_DNA"/>
</dbReference>
<proteinExistence type="predicted"/>
<evidence type="ECO:0000256" key="1">
    <source>
        <dbReference type="SAM" id="MobiDB-lite"/>
    </source>
</evidence>
<reference evidence="3" key="2">
    <citation type="journal article" date="2018" name="Plant J.">
        <title>The Sorghum bicolor reference genome: improved assembly, gene annotations, a transcriptome atlas, and signatures of genome organization.</title>
        <authorList>
            <person name="McCormick R.F."/>
            <person name="Truong S.K."/>
            <person name="Sreedasyam A."/>
            <person name="Jenkins J."/>
            <person name="Shu S."/>
            <person name="Sims D."/>
            <person name="Kennedy M."/>
            <person name="Amirebrahimi M."/>
            <person name="Weers B.D."/>
            <person name="McKinley B."/>
            <person name="Mattison A."/>
            <person name="Morishige D.T."/>
            <person name="Grimwood J."/>
            <person name="Schmutz J."/>
            <person name="Mullet J.E."/>
        </authorList>
    </citation>
    <scope>NUCLEOTIDE SEQUENCE [LARGE SCALE GENOMIC DNA]</scope>
    <source>
        <strain evidence="3">cv. BTx623</strain>
    </source>
</reference>
<reference evidence="2 3" key="1">
    <citation type="journal article" date="2009" name="Nature">
        <title>The Sorghum bicolor genome and the diversification of grasses.</title>
        <authorList>
            <person name="Paterson A.H."/>
            <person name="Bowers J.E."/>
            <person name="Bruggmann R."/>
            <person name="Dubchak I."/>
            <person name="Grimwood J."/>
            <person name="Gundlach H."/>
            <person name="Haberer G."/>
            <person name="Hellsten U."/>
            <person name="Mitros T."/>
            <person name="Poliakov A."/>
            <person name="Schmutz J."/>
            <person name="Spannagl M."/>
            <person name="Tang H."/>
            <person name="Wang X."/>
            <person name="Wicker T."/>
            <person name="Bharti A.K."/>
            <person name="Chapman J."/>
            <person name="Feltus F.A."/>
            <person name="Gowik U."/>
            <person name="Grigoriev I.V."/>
            <person name="Lyons E."/>
            <person name="Maher C.A."/>
            <person name="Martis M."/>
            <person name="Narechania A."/>
            <person name="Otillar R.P."/>
            <person name="Penning B.W."/>
            <person name="Salamov A.A."/>
            <person name="Wang Y."/>
            <person name="Zhang L."/>
            <person name="Carpita N.C."/>
            <person name="Freeling M."/>
            <person name="Gingle A.R."/>
            <person name="Hash C.T."/>
            <person name="Keller B."/>
            <person name="Klein P."/>
            <person name="Kresovich S."/>
            <person name="McCann M.C."/>
            <person name="Ming R."/>
            <person name="Peterson D.G."/>
            <person name="Mehboob-ur-Rahman"/>
            <person name="Ware D."/>
            <person name="Westhoff P."/>
            <person name="Mayer K.F."/>
            <person name="Messing J."/>
            <person name="Rokhsar D.S."/>
        </authorList>
    </citation>
    <scope>NUCLEOTIDE SEQUENCE [LARGE SCALE GENOMIC DNA]</scope>
    <source>
        <strain evidence="3">cv. BTx623</strain>
    </source>
</reference>
<feature type="compositionally biased region" description="Low complexity" evidence="1">
    <location>
        <begin position="94"/>
        <end position="112"/>
    </location>
</feature>
<keyword evidence="3" id="KW-1185">Reference proteome</keyword>
<evidence type="ECO:0000313" key="3">
    <source>
        <dbReference type="Proteomes" id="UP000000768"/>
    </source>
</evidence>
<gene>
    <name evidence="2" type="ORF">SORBI_3006G123650</name>
</gene>
<name>A0A1Z5RE85_SORBI</name>
<evidence type="ECO:0000313" key="2">
    <source>
        <dbReference type="EMBL" id="OQU81811.1"/>
    </source>
</evidence>
<feature type="compositionally biased region" description="Low complexity" evidence="1">
    <location>
        <begin position="55"/>
        <end position="71"/>
    </location>
</feature>
<dbReference type="Proteomes" id="UP000000768">
    <property type="component" value="Chromosome 6"/>
</dbReference>
<accession>A0A1Z5RE85</accession>
<dbReference type="AlphaFoldDB" id="A0A1Z5RE85"/>